<dbReference type="InterPro" id="IPR004839">
    <property type="entry name" value="Aminotransferase_I/II_large"/>
</dbReference>
<dbReference type="GO" id="GO:0008483">
    <property type="term" value="F:transaminase activity"/>
    <property type="evidence" value="ECO:0007669"/>
    <property type="project" value="UniProtKB-KW"/>
</dbReference>
<gene>
    <name evidence="7" type="ORF">J2853_009711</name>
</gene>
<dbReference type="InterPro" id="IPR015424">
    <property type="entry name" value="PyrdxlP-dep_Trfase"/>
</dbReference>
<dbReference type="Gene3D" id="3.40.640.10">
    <property type="entry name" value="Type I PLP-dependent aspartate aminotransferase-like (Major domain)"/>
    <property type="match status" value="1"/>
</dbReference>
<accession>A0ABT9QVF6</accession>
<evidence type="ECO:0000313" key="7">
    <source>
        <dbReference type="EMBL" id="MDP9850415.1"/>
    </source>
</evidence>
<evidence type="ECO:0000256" key="5">
    <source>
        <dbReference type="ARBA" id="ARBA00022898"/>
    </source>
</evidence>
<keyword evidence="5" id="KW-0663">Pyridoxal phosphate</keyword>
<evidence type="ECO:0000256" key="2">
    <source>
        <dbReference type="ARBA" id="ARBA00007441"/>
    </source>
</evidence>
<dbReference type="InterPro" id="IPR050596">
    <property type="entry name" value="AspAT/PAT-like"/>
</dbReference>
<evidence type="ECO:0000256" key="4">
    <source>
        <dbReference type="ARBA" id="ARBA00022679"/>
    </source>
</evidence>
<dbReference type="RefSeq" id="WP_307569428.1">
    <property type="nucleotide sequence ID" value="NZ_JAUSQU010000003.1"/>
</dbReference>
<dbReference type="EMBL" id="JAUSQU010000003">
    <property type="protein sequence ID" value="MDP9850415.1"/>
    <property type="molecule type" value="Genomic_DNA"/>
</dbReference>
<comment type="cofactor">
    <cofactor evidence="1">
        <name>pyridoxal 5'-phosphate</name>
        <dbReference type="ChEBI" id="CHEBI:597326"/>
    </cofactor>
</comment>
<comment type="caution">
    <text evidence="7">The sequence shown here is derived from an EMBL/GenBank/DDBJ whole genome shotgun (WGS) entry which is preliminary data.</text>
</comment>
<feature type="domain" description="Aminotransferase class I/classII large" evidence="6">
    <location>
        <begin position="24"/>
        <end position="343"/>
    </location>
</feature>
<dbReference type="SUPFAM" id="SSF53383">
    <property type="entry name" value="PLP-dependent transferases"/>
    <property type="match status" value="1"/>
</dbReference>
<evidence type="ECO:0000256" key="1">
    <source>
        <dbReference type="ARBA" id="ARBA00001933"/>
    </source>
</evidence>
<proteinExistence type="inferred from homology"/>
<dbReference type="Proteomes" id="UP001225356">
    <property type="component" value="Unassembled WGS sequence"/>
</dbReference>
<dbReference type="PANTHER" id="PTHR46383:SF1">
    <property type="entry name" value="ASPARTATE AMINOTRANSFERASE"/>
    <property type="match status" value="1"/>
</dbReference>
<dbReference type="PANTHER" id="PTHR46383">
    <property type="entry name" value="ASPARTATE AMINOTRANSFERASE"/>
    <property type="match status" value="1"/>
</dbReference>
<comment type="similarity">
    <text evidence="2">Belongs to the class-I pyridoxal-phosphate-dependent aminotransferase family.</text>
</comment>
<evidence type="ECO:0000259" key="6">
    <source>
        <dbReference type="Pfam" id="PF00155"/>
    </source>
</evidence>
<organism evidence="7 8">
    <name type="scientific">Streptosporangium lutulentum</name>
    <dbReference type="NCBI Taxonomy" id="1461250"/>
    <lineage>
        <taxon>Bacteria</taxon>
        <taxon>Bacillati</taxon>
        <taxon>Actinomycetota</taxon>
        <taxon>Actinomycetes</taxon>
        <taxon>Streptosporangiales</taxon>
        <taxon>Streptosporangiaceae</taxon>
        <taxon>Streptosporangium</taxon>
    </lineage>
</organism>
<name>A0ABT9QVF6_9ACTN</name>
<keyword evidence="3 7" id="KW-0032">Aminotransferase</keyword>
<dbReference type="CDD" id="cd00609">
    <property type="entry name" value="AAT_like"/>
    <property type="match status" value="1"/>
</dbReference>
<evidence type="ECO:0000313" key="8">
    <source>
        <dbReference type="Proteomes" id="UP001225356"/>
    </source>
</evidence>
<reference evidence="7 8" key="1">
    <citation type="submission" date="2023-07" db="EMBL/GenBank/DDBJ databases">
        <title>Sequencing the genomes of 1000 actinobacteria strains.</title>
        <authorList>
            <person name="Klenk H.-P."/>
        </authorList>
    </citation>
    <scope>NUCLEOTIDE SEQUENCE [LARGE SCALE GENOMIC DNA]</scope>
    <source>
        <strain evidence="7 8">DSM 46740</strain>
    </source>
</reference>
<dbReference type="InterPro" id="IPR015421">
    <property type="entry name" value="PyrdxlP-dep_Trfase_major"/>
</dbReference>
<keyword evidence="8" id="KW-1185">Reference proteome</keyword>
<evidence type="ECO:0000256" key="3">
    <source>
        <dbReference type="ARBA" id="ARBA00022576"/>
    </source>
</evidence>
<dbReference type="Pfam" id="PF00155">
    <property type="entry name" value="Aminotran_1_2"/>
    <property type="match status" value="1"/>
</dbReference>
<sequence length="346" mass="35767">MSVRVGRRGAAVIAHRYDDFPVGAGDLDLRGDTSAPLDATLTILQRFTPSTEETAGYGDVAGDLSLRQTLGGLFGVDAGHVVVTVGGSEALHLALTCLTDPGDPIALPRPAFPGYDQLAHLAGLRPVHYPVPGPLPAPTGMPLLVCTPHNPTGVTTNPTQVADRPGGVIWDVCHSSLTAPQIDGVRAALQRGDVVVFSLSKLLRLPGLRIGCLIAADAAFIGAAVAVKTHLSMSVDLLAQRLAGQILTHPGALKEVAARSRGIGENRGRVLEAVAGCAALDAVAAKDGTFVYLQAPDGCDAARLLHQAGVIGLPGTVFNGTPSSVRLCIAQNPDVIDQTIERITDL</sequence>
<keyword evidence="4" id="KW-0808">Transferase</keyword>
<protein>
    <submittedName>
        <fullName evidence="7">Aspartate/methionine/tyrosine aminotransferase</fullName>
    </submittedName>
</protein>